<dbReference type="Gene3D" id="3.20.80.10">
    <property type="entry name" value="Regulatory factor, effector binding domain"/>
    <property type="match status" value="1"/>
</dbReference>
<dbReference type="EMBL" id="CP022743">
    <property type="protein sequence ID" value="ASU34150.1"/>
    <property type="molecule type" value="Genomic_DNA"/>
</dbReference>
<protein>
    <submittedName>
        <fullName evidence="1">Bacterial transcription activator, effector binding domain</fullName>
    </submittedName>
</protein>
<dbReference type="KEGG" id="muc:MuYL_2261"/>
<gene>
    <name evidence="1" type="ORF">MuYL_2261</name>
</gene>
<dbReference type="InterPro" id="IPR011256">
    <property type="entry name" value="Reg_factor_effector_dom_sf"/>
</dbReference>
<organism evidence="1 2">
    <name type="scientific">Mucilaginibacter xinganensis</name>
    <dbReference type="NCBI Taxonomy" id="1234841"/>
    <lineage>
        <taxon>Bacteria</taxon>
        <taxon>Pseudomonadati</taxon>
        <taxon>Bacteroidota</taxon>
        <taxon>Sphingobacteriia</taxon>
        <taxon>Sphingobacteriales</taxon>
        <taxon>Sphingobacteriaceae</taxon>
        <taxon>Mucilaginibacter</taxon>
    </lineage>
</organism>
<dbReference type="Proteomes" id="UP000215002">
    <property type="component" value="Chromosome"/>
</dbReference>
<evidence type="ECO:0000313" key="2">
    <source>
        <dbReference type="Proteomes" id="UP000215002"/>
    </source>
</evidence>
<evidence type="ECO:0000313" key="1">
    <source>
        <dbReference type="EMBL" id="ASU34150.1"/>
    </source>
</evidence>
<proteinExistence type="predicted"/>
<keyword evidence="2" id="KW-1185">Reference proteome</keyword>
<dbReference type="AlphaFoldDB" id="A0A223NWJ0"/>
<name>A0A223NWJ0_9SPHI</name>
<reference evidence="1 2" key="1">
    <citation type="submission" date="2017-08" db="EMBL/GenBank/DDBJ databases">
        <title>Complete genome sequence of Mucilaginibacter sp. strain BJC16-A31.</title>
        <authorList>
            <consortium name="Henan University of Science and Technology"/>
            <person name="You X."/>
        </authorList>
    </citation>
    <scope>NUCLEOTIDE SEQUENCE [LARGE SCALE GENOMIC DNA]</scope>
    <source>
        <strain evidence="1 2">BJC16-A31</strain>
    </source>
</reference>
<accession>A0A223NWJ0</accession>
<sequence>MFLLFYTATFETGLPGQYENFTKMEIEIITEQLELDVSGFSGIAQNKNYAGTAFALMDKIWPVIKSKNLKHKGLNIWIYEQREKVFAGVQLEDPALTGTGLERKIILLSKYARYKHIGPYSGLKQAGDNMRNEIYKLGLNPGLPYIEIYGHWTNDESKLETALLIAIA</sequence>